<comment type="caution">
    <text evidence="1">The sequence shown here is derived from an EMBL/GenBank/DDBJ whole genome shotgun (WGS) entry which is preliminary data.</text>
</comment>
<dbReference type="RefSeq" id="WP_119726597.1">
    <property type="nucleotide sequence ID" value="NZ_JACJII010000001.1"/>
</dbReference>
<dbReference type="PANTHER" id="PTHR40053:SF1">
    <property type="entry name" value="SPORULATION-CONTROL PROTEIN SPO0M"/>
    <property type="match status" value="1"/>
</dbReference>
<dbReference type="Pfam" id="PF07070">
    <property type="entry name" value="Spo0M"/>
    <property type="match status" value="1"/>
</dbReference>
<gene>
    <name evidence="1" type="ORF">HNR21_001387</name>
</gene>
<dbReference type="EMBL" id="JACJII010000001">
    <property type="protein sequence ID" value="MBA9002505.1"/>
    <property type="molecule type" value="Genomic_DNA"/>
</dbReference>
<evidence type="ECO:0000313" key="1">
    <source>
        <dbReference type="EMBL" id="MBA9002505.1"/>
    </source>
</evidence>
<dbReference type="Proteomes" id="UP000539313">
    <property type="component" value="Unassembled WGS sequence"/>
</dbReference>
<dbReference type="PANTHER" id="PTHR40053">
    <property type="entry name" value="SPORULATION-CONTROL PROTEIN SPO0M"/>
    <property type="match status" value="1"/>
</dbReference>
<proteinExistence type="predicted"/>
<dbReference type="AlphaFoldDB" id="A0A7W3R7M3"/>
<organism evidence="1 2">
    <name type="scientific">Thermomonospora cellulosilytica</name>
    <dbReference type="NCBI Taxonomy" id="1411118"/>
    <lineage>
        <taxon>Bacteria</taxon>
        <taxon>Bacillati</taxon>
        <taxon>Actinomycetota</taxon>
        <taxon>Actinomycetes</taxon>
        <taxon>Streptosporangiales</taxon>
        <taxon>Thermomonosporaceae</taxon>
        <taxon>Thermomonospora</taxon>
    </lineage>
</organism>
<reference evidence="1 2" key="1">
    <citation type="submission" date="2020-08" db="EMBL/GenBank/DDBJ databases">
        <title>Sequencing the genomes of 1000 actinobacteria strains.</title>
        <authorList>
            <person name="Klenk H.-P."/>
        </authorList>
    </citation>
    <scope>NUCLEOTIDE SEQUENCE [LARGE SCALE GENOMIC DNA]</scope>
    <source>
        <strain evidence="1 2">DSM 45823</strain>
    </source>
</reference>
<protein>
    <submittedName>
        <fullName evidence="1">Sporulation-control protein</fullName>
    </submittedName>
</protein>
<evidence type="ECO:0000313" key="2">
    <source>
        <dbReference type="Proteomes" id="UP000539313"/>
    </source>
</evidence>
<sequence>MVFKKLMKAMGVGGPSVETVLHNPNTQPGGTITGEVNIIGGEHDSDIKHLSIALKTRVEVESGDNEYHTDMEYAKIVLAREFELEDGARHTLPFSLEIPWEAPLTHMYGQPLRGTTVGVATELEVARAVDATDLDPIAVHPLPAQERILEAFGNIGFRFRGADCERGRIWGVNQKLPFYQEIEFFPPPQYVNGIKELEVTFVSGPSSMEVVLELSKRGGVFTEGHDSFARFTVDYATFANTNWEQQITQYLDQGARRKGFF</sequence>
<keyword evidence="2" id="KW-1185">Reference proteome</keyword>
<accession>A0A7W3R7M3</accession>
<name>A0A7W3R7M3_9ACTN</name>
<dbReference type="InterPro" id="IPR009776">
    <property type="entry name" value="Spore_0_M"/>
</dbReference>